<dbReference type="Pfam" id="PF04149">
    <property type="entry name" value="DUF397"/>
    <property type="match status" value="1"/>
</dbReference>
<proteinExistence type="predicted"/>
<organism evidence="2 3">
    <name type="scientific">Streptoalloteichus tenebrarius (strain ATCC 17920 / DSM 40477 / JCM 4838 / CBS 697.72 / NBRC 16177 / NCIMB 11028 / NRRL B-12390 / A12253. 1 / ISP 5477)</name>
    <name type="common">Streptomyces tenebrarius</name>
    <dbReference type="NCBI Taxonomy" id="1933"/>
    <lineage>
        <taxon>Bacteria</taxon>
        <taxon>Bacillati</taxon>
        <taxon>Actinomycetota</taxon>
        <taxon>Actinomycetes</taxon>
        <taxon>Pseudonocardiales</taxon>
        <taxon>Pseudonocardiaceae</taxon>
        <taxon>Streptoalloteichus</taxon>
    </lineage>
</organism>
<dbReference type="RefSeq" id="WP_253667719.1">
    <property type="nucleotide sequence ID" value="NZ_JAMTCP010000002.1"/>
</dbReference>
<evidence type="ECO:0000313" key="3">
    <source>
        <dbReference type="Proteomes" id="UP001205311"/>
    </source>
</evidence>
<reference evidence="2 3" key="1">
    <citation type="submission" date="2022-06" db="EMBL/GenBank/DDBJ databases">
        <title>Genomic Encyclopedia of Archaeal and Bacterial Type Strains, Phase II (KMG-II): from individual species to whole genera.</title>
        <authorList>
            <person name="Goeker M."/>
        </authorList>
    </citation>
    <scope>NUCLEOTIDE SEQUENCE [LARGE SCALE GENOMIC DNA]</scope>
    <source>
        <strain evidence="2 3">DSM 40477</strain>
    </source>
</reference>
<dbReference type="EMBL" id="JAMTCP010000002">
    <property type="protein sequence ID" value="MCP2256733.1"/>
    <property type="molecule type" value="Genomic_DNA"/>
</dbReference>
<protein>
    <recommendedName>
        <fullName evidence="1">DUF397 domain-containing protein</fullName>
    </recommendedName>
</protein>
<gene>
    <name evidence="2" type="ORF">LX15_000416</name>
</gene>
<sequence>MLLSHKSFPHWRKSRHSALKDDCVEVAPVRGDIAVRDSKNPDGPVLTFSPATWRAFVAHLS</sequence>
<evidence type="ECO:0000313" key="2">
    <source>
        <dbReference type="EMBL" id="MCP2256733.1"/>
    </source>
</evidence>
<dbReference type="InterPro" id="IPR007278">
    <property type="entry name" value="DUF397"/>
</dbReference>
<comment type="caution">
    <text evidence="2">The sequence shown here is derived from an EMBL/GenBank/DDBJ whole genome shotgun (WGS) entry which is preliminary data.</text>
</comment>
<dbReference type="Proteomes" id="UP001205311">
    <property type="component" value="Unassembled WGS sequence"/>
</dbReference>
<evidence type="ECO:0000259" key="1">
    <source>
        <dbReference type="Pfam" id="PF04149"/>
    </source>
</evidence>
<name>A0ABT1HMM0_STRSD</name>
<accession>A0ABT1HMM0</accession>
<feature type="domain" description="DUF397" evidence="1">
    <location>
        <begin position="10"/>
        <end position="60"/>
    </location>
</feature>
<keyword evidence="3" id="KW-1185">Reference proteome</keyword>